<gene>
    <name evidence="1" type="ORF">SAMN04487950_4005</name>
</gene>
<reference evidence="2" key="1">
    <citation type="submission" date="2016-10" db="EMBL/GenBank/DDBJ databases">
        <authorList>
            <person name="Varghese N."/>
            <person name="Submissions S."/>
        </authorList>
    </citation>
    <scope>NUCLEOTIDE SEQUENCE [LARGE SCALE GENOMIC DNA]</scope>
    <source>
        <strain evidence="2">CGMCC 1.7738</strain>
    </source>
</reference>
<sequence>MIWEVFRQEKPGGYHRHVGNVHAPDREMAKLFAQIQHGRRMQTHSIWVAPQDEISEVDDEDTSFGGTTDKAYRWAMTYNRVDASGIQEVVESEAEQRAAAKKREAAKKEEADS</sequence>
<keyword evidence="2" id="KW-1185">Reference proteome</keyword>
<dbReference type="InterPro" id="IPR009359">
    <property type="entry name" value="PaaB"/>
</dbReference>
<proteinExistence type="predicted"/>
<dbReference type="AlphaFoldDB" id="A0A1I4I7E4"/>
<dbReference type="NCBIfam" id="NF041867">
    <property type="entry name" value="paab_haloarch"/>
    <property type="match status" value="1"/>
</dbReference>
<evidence type="ECO:0000313" key="2">
    <source>
        <dbReference type="Proteomes" id="UP000199607"/>
    </source>
</evidence>
<dbReference type="STRING" id="553466.SAMN04487950_4005"/>
<dbReference type="InterPro" id="IPR038693">
    <property type="entry name" value="PaaB_sf"/>
</dbReference>
<dbReference type="EMBL" id="FOTC01000007">
    <property type="protein sequence ID" value="SFL50007.1"/>
    <property type="molecule type" value="Genomic_DNA"/>
</dbReference>
<dbReference type="Proteomes" id="UP000199607">
    <property type="component" value="Unassembled WGS sequence"/>
</dbReference>
<evidence type="ECO:0000313" key="1">
    <source>
        <dbReference type="EMBL" id="SFL50007.1"/>
    </source>
</evidence>
<dbReference type="Pfam" id="PF06243">
    <property type="entry name" value="PaaB"/>
    <property type="match status" value="1"/>
</dbReference>
<dbReference type="RefSeq" id="WP_089871803.1">
    <property type="nucleotide sequence ID" value="NZ_FOTC01000007.1"/>
</dbReference>
<organism evidence="1 2">
    <name type="scientific">Halogranum rubrum</name>
    <dbReference type="NCBI Taxonomy" id="553466"/>
    <lineage>
        <taxon>Archaea</taxon>
        <taxon>Methanobacteriati</taxon>
        <taxon>Methanobacteriota</taxon>
        <taxon>Stenosarchaea group</taxon>
        <taxon>Halobacteria</taxon>
        <taxon>Halobacteriales</taxon>
        <taxon>Haloferacaceae</taxon>
    </lineage>
</organism>
<dbReference type="Gene3D" id="3.10.20.520">
    <property type="entry name" value="Phenylacetic acid degradation B"/>
    <property type="match status" value="1"/>
</dbReference>
<accession>A0A1I4I7E4</accession>
<protein>
    <submittedName>
        <fullName evidence="1">Ring-1,2-phenylacetyl-CoA epoxidase subunit PaaB</fullName>
    </submittedName>
</protein>
<name>A0A1I4I7E4_9EURY</name>